<evidence type="ECO:0008006" key="5">
    <source>
        <dbReference type="Google" id="ProtNLM"/>
    </source>
</evidence>
<comment type="caution">
    <text evidence="3">The sequence shown here is derived from an EMBL/GenBank/DDBJ whole genome shotgun (WGS) entry which is preliminary data.</text>
</comment>
<keyword evidence="4" id="KW-1185">Reference proteome</keyword>
<evidence type="ECO:0000313" key="4">
    <source>
        <dbReference type="Proteomes" id="UP000216998"/>
    </source>
</evidence>
<evidence type="ECO:0000256" key="2">
    <source>
        <dbReference type="SAM" id="SignalP"/>
    </source>
</evidence>
<gene>
    <name evidence="3" type="ORF">CHU95_10620</name>
</gene>
<feature type="region of interest" description="Disordered" evidence="1">
    <location>
        <begin position="63"/>
        <end position="94"/>
    </location>
</feature>
<reference evidence="3 4" key="1">
    <citation type="submission" date="2017-07" db="EMBL/GenBank/DDBJ databases">
        <title>Niveispirillum cyanobacteriorum sp. nov., isolated from cyanobacterial aggregates in a eutrophic lake.</title>
        <authorList>
            <person name="Cai H."/>
        </authorList>
    </citation>
    <scope>NUCLEOTIDE SEQUENCE [LARGE SCALE GENOMIC DNA]</scope>
    <source>
        <strain evidence="4">TH1-14</strain>
    </source>
</reference>
<keyword evidence="2" id="KW-0732">Signal</keyword>
<name>A0A255YZ08_9PROT</name>
<dbReference type="RefSeq" id="WP_094456325.1">
    <property type="nucleotide sequence ID" value="NZ_NOXU01000028.1"/>
</dbReference>
<dbReference type="Proteomes" id="UP000216998">
    <property type="component" value="Unassembled WGS sequence"/>
</dbReference>
<evidence type="ECO:0000313" key="3">
    <source>
        <dbReference type="EMBL" id="OYQ34476.1"/>
    </source>
</evidence>
<dbReference type="OrthoDB" id="7411229at2"/>
<feature type="compositionally biased region" description="Basic and acidic residues" evidence="1">
    <location>
        <begin position="69"/>
        <end position="83"/>
    </location>
</feature>
<protein>
    <recommendedName>
        <fullName evidence="5">Secreted protein</fullName>
    </recommendedName>
</protein>
<evidence type="ECO:0000256" key="1">
    <source>
        <dbReference type="SAM" id="MobiDB-lite"/>
    </source>
</evidence>
<accession>A0A255YZ08</accession>
<feature type="signal peptide" evidence="2">
    <location>
        <begin position="1"/>
        <end position="20"/>
    </location>
</feature>
<proteinExistence type="predicted"/>
<dbReference type="AlphaFoldDB" id="A0A255YZ08"/>
<organism evidence="3 4">
    <name type="scientific">Niveispirillum lacus</name>
    <dbReference type="NCBI Taxonomy" id="1981099"/>
    <lineage>
        <taxon>Bacteria</taxon>
        <taxon>Pseudomonadati</taxon>
        <taxon>Pseudomonadota</taxon>
        <taxon>Alphaproteobacteria</taxon>
        <taxon>Rhodospirillales</taxon>
        <taxon>Azospirillaceae</taxon>
        <taxon>Niveispirillum</taxon>
    </lineage>
</organism>
<sequence length="94" mass="10562">MRYISLWMVFFVLCGSPAAAQETAVSTTEPIVQTAPDDKDPSRLICKTAKETGSRVKRNKICKTQQDWEDMRRSSGRQVDDYTKQAPPNPLPSS</sequence>
<feature type="chain" id="PRO_5012355257" description="Secreted protein" evidence="2">
    <location>
        <begin position="21"/>
        <end position="94"/>
    </location>
</feature>
<dbReference type="EMBL" id="NOXU01000028">
    <property type="protein sequence ID" value="OYQ34476.1"/>
    <property type="molecule type" value="Genomic_DNA"/>
</dbReference>